<dbReference type="InterPro" id="IPR051919">
    <property type="entry name" value="W-dependent_AOR"/>
</dbReference>
<comment type="cofactor">
    <cofactor evidence="1">
        <name>[4Fe-4S] cluster</name>
        <dbReference type="ChEBI" id="CHEBI:49883"/>
    </cofactor>
</comment>
<protein>
    <submittedName>
        <fullName evidence="8">Aldehyde:ferredoxin oxidoreductase</fullName>
    </submittedName>
</protein>
<dbReference type="KEGG" id="ipc:IPA_05820"/>
<accession>A0A977PJF4</accession>
<dbReference type="InterPro" id="IPR036021">
    <property type="entry name" value="Tungsten_al_ferr_oxy-like_C"/>
</dbReference>
<dbReference type="GO" id="GO:0051539">
    <property type="term" value="F:4 iron, 4 sulfur cluster binding"/>
    <property type="evidence" value="ECO:0007669"/>
    <property type="project" value="UniProtKB-KW"/>
</dbReference>
<dbReference type="GO" id="GO:0009055">
    <property type="term" value="F:electron transfer activity"/>
    <property type="evidence" value="ECO:0007669"/>
    <property type="project" value="InterPro"/>
</dbReference>
<evidence type="ECO:0000313" key="9">
    <source>
        <dbReference type="Proteomes" id="UP001063698"/>
    </source>
</evidence>
<keyword evidence="4" id="KW-0479">Metal-binding</keyword>
<dbReference type="AlphaFoldDB" id="A0A977PJF4"/>
<evidence type="ECO:0000259" key="7">
    <source>
        <dbReference type="SMART" id="SM00790"/>
    </source>
</evidence>
<dbReference type="SUPFAM" id="SSF48310">
    <property type="entry name" value="Aldehyde ferredoxin oxidoreductase, C-terminal domains"/>
    <property type="match status" value="1"/>
</dbReference>
<dbReference type="PANTHER" id="PTHR30038">
    <property type="entry name" value="ALDEHYDE FERREDOXIN OXIDOREDUCTASE"/>
    <property type="match status" value="1"/>
</dbReference>
<keyword evidence="6" id="KW-0411">Iron-sulfur</keyword>
<feature type="domain" description="Aldehyde ferredoxin oxidoreductase N-terminal" evidence="7">
    <location>
        <begin position="6"/>
        <end position="217"/>
    </location>
</feature>
<name>A0A977PJF4_9CREN</name>
<evidence type="ECO:0000256" key="1">
    <source>
        <dbReference type="ARBA" id="ARBA00001966"/>
    </source>
</evidence>
<evidence type="ECO:0000256" key="3">
    <source>
        <dbReference type="ARBA" id="ARBA00022485"/>
    </source>
</evidence>
<dbReference type="Proteomes" id="UP001063698">
    <property type="component" value="Chromosome"/>
</dbReference>
<dbReference type="GO" id="GO:0016625">
    <property type="term" value="F:oxidoreductase activity, acting on the aldehyde or oxo group of donors, iron-sulfur protein as acceptor"/>
    <property type="evidence" value="ECO:0007669"/>
    <property type="project" value="InterPro"/>
</dbReference>
<dbReference type="Gene3D" id="3.60.9.10">
    <property type="entry name" value="Aldehyde ferredoxin oxidoreductase, N-terminal domain"/>
    <property type="match status" value="1"/>
</dbReference>
<dbReference type="PANTHER" id="PTHR30038:SF7">
    <property type="entry name" value="TUNGSTEN-CONTAINING GLYCERALDEHYDE-3-PHOSPHATE:FERREDOXIN OXIDOREDUCTASE"/>
    <property type="match status" value="1"/>
</dbReference>
<dbReference type="Pfam" id="PF01314">
    <property type="entry name" value="AFOR_C"/>
    <property type="match status" value="1"/>
</dbReference>
<organism evidence="8 9">
    <name type="scientific">Ignicoccus pacificus DSM 13166</name>
    <dbReference type="NCBI Taxonomy" id="940294"/>
    <lineage>
        <taxon>Archaea</taxon>
        <taxon>Thermoproteota</taxon>
        <taxon>Thermoprotei</taxon>
        <taxon>Desulfurococcales</taxon>
        <taxon>Desulfurococcaceae</taxon>
        <taxon>Ignicoccus</taxon>
    </lineage>
</organism>
<dbReference type="InterPro" id="IPR036503">
    <property type="entry name" value="Ald_Fedxn_OxRdtase_N_sf"/>
</dbReference>
<evidence type="ECO:0000313" key="8">
    <source>
        <dbReference type="EMBL" id="UXD21601.1"/>
    </source>
</evidence>
<keyword evidence="9" id="KW-1185">Reference proteome</keyword>
<evidence type="ECO:0000256" key="5">
    <source>
        <dbReference type="ARBA" id="ARBA00023004"/>
    </source>
</evidence>
<dbReference type="EMBL" id="CP006868">
    <property type="protein sequence ID" value="UXD21601.1"/>
    <property type="molecule type" value="Genomic_DNA"/>
</dbReference>
<evidence type="ECO:0000256" key="6">
    <source>
        <dbReference type="ARBA" id="ARBA00023014"/>
    </source>
</evidence>
<dbReference type="InterPro" id="IPR001203">
    <property type="entry name" value="OxRdtase_Ald_Fedxn_C"/>
</dbReference>
<gene>
    <name evidence="8" type="ORF">IPA_05820</name>
</gene>
<evidence type="ECO:0000256" key="4">
    <source>
        <dbReference type="ARBA" id="ARBA00022723"/>
    </source>
</evidence>
<dbReference type="Pfam" id="PF02730">
    <property type="entry name" value="AFOR_N"/>
    <property type="match status" value="1"/>
</dbReference>
<dbReference type="Gene3D" id="1.10.569.10">
    <property type="entry name" value="Aldehyde Ferredoxin Oxidoreductase Protein, subunit A, domain 2"/>
    <property type="match status" value="1"/>
</dbReference>
<dbReference type="InterPro" id="IPR013983">
    <property type="entry name" value="Ald_Fedxn_OxRdtase_N"/>
</dbReference>
<dbReference type="InterPro" id="IPR013984">
    <property type="entry name" value="Ald_Fedxn_OxRdtase_dom2"/>
</dbReference>
<dbReference type="SMART" id="SM00790">
    <property type="entry name" value="AFOR_N"/>
    <property type="match status" value="1"/>
</dbReference>
<dbReference type="GO" id="GO:0046872">
    <property type="term" value="F:metal ion binding"/>
    <property type="evidence" value="ECO:0007669"/>
    <property type="project" value="UniProtKB-KW"/>
</dbReference>
<keyword evidence="3" id="KW-0004">4Fe-4S</keyword>
<keyword evidence="5" id="KW-0408">Iron</keyword>
<evidence type="ECO:0000256" key="2">
    <source>
        <dbReference type="ARBA" id="ARBA00011032"/>
    </source>
</evidence>
<sequence>MRSWPWNPILIDLDEGNWEKLDISAKGIIEAGVKLHKKYETFKGEPLENNLLVIGLGPFARSPFYGTNRMTAVFRSPMTYGLHVSAAGGVGFDFVRSGTSLIALKGKGKPSVIVIEGDTEGVHDVKIVNVDPSEVFNYSMLWGTYAISRYLYDTYGPGRGIAVGPFALRSPTASLVSLGLAHGHPTPWSVDLFGRGGPGSVMAQAHGVLAIYGIGNYEPPEISPELPERLANELLNKPYVRAVLEATTKYRYDPKLGTGGTFGVNYVHYRDLIPMLAFNTMYYPEDVRITLSNMALKYFWKPFQEETIARRQWGTCGEPCPAACKKVWRGTKIDYEPANALGTLLGIFDLEFARELIEVVDRAGMDAIEVGHEISWVFELLRRGLLKPEEINVNDIPNLDPTKFNPLEDSEKNYEIAKSILEQLIKGGSEIIDAIANKGIRLAAKEFDKRYEKRVKSAGLKFEDLAIYVAFGEKGYITPNLYWAPGMVAPLYVLGRYWTNYTPTFADPKSFAESSFRRAIKELLIDNSGICRFHRRWAEKLLPKMYEEVYESPVDEEYARSIYKEIAIYNKKAGAEPVPWETKKTYDLVATMAENMGSEWAEKFRRGEGIAWWKEFKQRVDELIGL</sequence>
<comment type="similarity">
    <text evidence="2">Belongs to the AOR/FOR family.</text>
</comment>
<reference evidence="8" key="1">
    <citation type="submission" date="2013-11" db="EMBL/GenBank/DDBJ databases">
        <title>Comparative genomics of Ignicoccus.</title>
        <authorList>
            <person name="Podar M."/>
        </authorList>
    </citation>
    <scope>NUCLEOTIDE SEQUENCE</scope>
    <source>
        <strain evidence="8">DSM 13166</strain>
    </source>
</reference>
<dbReference type="SUPFAM" id="SSF56228">
    <property type="entry name" value="Aldehyde ferredoxin oxidoreductase, N-terminal domain"/>
    <property type="match status" value="1"/>
</dbReference>
<proteinExistence type="inferred from homology"/>